<organism evidence="3 4">
    <name type="scientific">Steroidobacter agaridevorans</name>
    <dbReference type="NCBI Taxonomy" id="2695856"/>
    <lineage>
        <taxon>Bacteria</taxon>
        <taxon>Pseudomonadati</taxon>
        <taxon>Pseudomonadota</taxon>
        <taxon>Gammaproteobacteria</taxon>
        <taxon>Steroidobacterales</taxon>
        <taxon>Steroidobacteraceae</taxon>
        <taxon>Steroidobacter</taxon>
    </lineage>
</organism>
<feature type="region of interest" description="Disordered" evidence="1">
    <location>
        <begin position="552"/>
        <end position="578"/>
    </location>
</feature>
<name>A0A829YJP8_9GAMM</name>
<keyword evidence="2" id="KW-0472">Membrane</keyword>
<sequence length="578" mass="62905">MTAIAVGIVFSMLVFLLMAAARIALRRGLRQAAAEPVSQALGTAIAKWTGKDLSTTDVDALGQNALAIAETWLLGISTAFFIGLAVTLAGTMVLMAQTFASYEQVQRLDRQNQLLADELLQSEANAARSAYHSQLESVLSNVDSFLDGARNGGKYDDFALKARLRAVLASASRYQRLDDAPEGYRFSPERGQLFALLVNRGVWQLDELPFESANLAEQLILPPRAADPALPHTTAAAAINLSGANLRGAQILDINLTAANLSNALLPAPEEFRSEFITLPTARGFPLAGPMYSRGVQVTRFADEETIDVEQRFGGTNFEGAYVPSPEWLNEMRDRIGGSRIQFSRWRPHKDASGKYWRLHLDTTAVAADSIVLDEIQACSGGREQAPEDPDDELLRAVALISAQASDIYRPYSREKGWAIVTASDPATARCLQSAGAQWDNAFFGFDMRADTLNLDGLRLARASFVNGWAKQFSARNAELPPAEAFDFFSLEPGADTFLIDDAIVPTSDWLETMGSRLLFRASKVLFRPACASPDLPLCGELKNYTLEPVREGGTSGQRYRVKRKAAAKTSASVASAR</sequence>
<feature type="transmembrane region" description="Helical" evidence="2">
    <location>
        <begin position="72"/>
        <end position="96"/>
    </location>
</feature>
<feature type="compositionally biased region" description="Low complexity" evidence="1">
    <location>
        <begin position="568"/>
        <end position="578"/>
    </location>
</feature>
<dbReference type="Proteomes" id="UP000445000">
    <property type="component" value="Unassembled WGS sequence"/>
</dbReference>
<dbReference type="AlphaFoldDB" id="A0A829YJP8"/>
<evidence type="ECO:0000256" key="2">
    <source>
        <dbReference type="SAM" id="Phobius"/>
    </source>
</evidence>
<evidence type="ECO:0008006" key="5">
    <source>
        <dbReference type="Google" id="ProtNLM"/>
    </source>
</evidence>
<accession>A0A829YJP8</accession>
<evidence type="ECO:0000256" key="1">
    <source>
        <dbReference type="SAM" id="MobiDB-lite"/>
    </source>
</evidence>
<protein>
    <recommendedName>
        <fullName evidence="5">Pentapeptide repeat-containing protein</fullName>
    </recommendedName>
</protein>
<proteinExistence type="predicted"/>
<evidence type="ECO:0000313" key="3">
    <source>
        <dbReference type="EMBL" id="GFE83450.1"/>
    </source>
</evidence>
<dbReference type="EMBL" id="BLJN01000006">
    <property type="protein sequence ID" value="GFE83450.1"/>
    <property type="molecule type" value="Genomic_DNA"/>
</dbReference>
<feature type="transmembrane region" description="Helical" evidence="2">
    <location>
        <begin position="6"/>
        <end position="25"/>
    </location>
</feature>
<keyword evidence="4" id="KW-1185">Reference proteome</keyword>
<reference evidence="4" key="1">
    <citation type="submission" date="2020-01" db="EMBL/GenBank/DDBJ databases">
        <title>'Steroidobacter agaridevorans' sp. nov., agar-degrading bacteria isolated from rhizosphere soils.</title>
        <authorList>
            <person name="Ikenaga M."/>
            <person name="Kataoka M."/>
            <person name="Murouchi A."/>
            <person name="Katsuragi S."/>
            <person name="Sakai M."/>
        </authorList>
    </citation>
    <scope>NUCLEOTIDE SEQUENCE [LARGE SCALE GENOMIC DNA]</scope>
    <source>
        <strain evidence="4">YU21-B</strain>
    </source>
</reference>
<keyword evidence="2" id="KW-0812">Transmembrane</keyword>
<comment type="caution">
    <text evidence="3">The sequence shown here is derived from an EMBL/GenBank/DDBJ whole genome shotgun (WGS) entry which is preliminary data.</text>
</comment>
<evidence type="ECO:0000313" key="4">
    <source>
        <dbReference type="Proteomes" id="UP000445000"/>
    </source>
</evidence>
<gene>
    <name evidence="3" type="ORF">GCM10011487_54500</name>
</gene>
<keyword evidence="2" id="KW-1133">Transmembrane helix</keyword>